<dbReference type="InterPro" id="IPR035892">
    <property type="entry name" value="C2_domain_sf"/>
</dbReference>
<dbReference type="Proteomes" id="UP001286313">
    <property type="component" value="Unassembled WGS sequence"/>
</dbReference>
<evidence type="ECO:0000259" key="1">
    <source>
        <dbReference type="PROSITE" id="PS50004"/>
    </source>
</evidence>
<reference evidence="2" key="1">
    <citation type="submission" date="2023-10" db="EMBL/GenBank/DDBJ databases">
        <title>Genome assemblies of two species of porcelain crab, Petrolisthes cinctipes and Petrolisthes manimaculis (Anomura: Porcellanidae).</title>
        <authorList>
            <person name="Angst P."/>
        </authorList>
    </citation>
    <scope>NUCLEOTIDE SEQUENCE</scope>
    <source>
        <strain evidence="2">PB745_01</strain>
        <tissue evidence="2">Gill</tissue>
    </source>
</reference>
<dbReference type="InterPro" id="IPR043567">
    <property type="entry name" value="SYTL1-5_C2B"/>
</dbReference>
<evidence type="ECO:0000313" key="2">
    <source>
        <dbReference type="EMBL" id="KAK3850781.1"/>
    </source>
</evidence>
<sequence length="274" mass="31025">YVKVYLLPDKSKSGKRKTKVKKHTLNPVFEEVLRFSTTMSELENRALWVSVWHSDMFGRNDFLGEVMVSLAGTVFDDVTPKAYPLQDRTEPLEELSYSPRGDLILALKFVPPDALAIRKPRRSRGALHVLVKEAKSLAPVRPHGLADPVCKSLLLPEKGKGSKQKTSVCRKTLHPTWNHTLVFDDTSLQDLSDRALELSVWDHDRLAPSHFLGGCRLSLGHGKHNNKPAEWMEAAGMEVRLWRQMLEKPNLWVEGSIMLRPTLDKPIYSSALTE</sequence>
<dbReference type="GO" id="GO:0042043">
    <property type="term" value="F:neurexin family protein binding"/>
    <property type="evidence" value="ECO:0007669"/>
    <property type="project" value="TreeGrafter"/>
</dbReference>
<dbReference type="PANTHER" id="PTHR45716">
    <property type="entry name" value="BITESIZE, ISOFORM I"/>
    <property type="match status" value="1"/>
</dbReference>
<gene>
    <name evidence="2" type="ORF">Pcinc_042534</name>
</gene>
<dbReference type="AlphaFoldDB" id="A0AAE1EIQ5"/>
<organism evidence="2 3">
    <name type="scientific">Petrolisthes cinctipes</name>
    <name type="common">Flat porcelain crab</name>
    <dbReference type="NCBI Taxonomy" id="88211"/>
    <lineage>
        <taxon>Eukaryota</taxon>
        <taxon>Metazoa</taxon>
        <taxon>Ecdysozoa</taxon>
        <taxon>Arthropoda</taxon>
        <taxon>Crustacea</taxon>
        <taxon>Multicrustacea</taxon>
        <taxon>Malacostraca</taxon>
        <taxon>Eumalacostraca</taxon>
        <taxon>Eucarida</taxon>
        <taxon>Decapoda</taxon>
        <taxon>Pleocyemata</taxon>
        <taxon>Anomura</taxon>
        <taxon>Galatheoidea</taxon>
        <taxon>Porcellanidae</taxon>
        <taxon>Petrolisthes</taxon>
    </lineage>
</organism>
<dbReference type="SMART" id="SM00239">
    <property type="entry name" value="C2"/>
    <property type="match status" value="2"/>
</dbReference>
<dbReference type="Pfam" id="PF00168">
    <property type="entry name" value="C2"/>
    <property type="match status" value="2"/>
</dbReference>
<dbReference type="SUPFAM" id="SSF49562">
    <property type="entry name" value="C2 domain (Calcium/lipid-binding domain, CaLB)"/>
    <property type="match status" value="2"/>
</dbReference>
<dbReference type="Gene3D" id="2.60.40.150">
    <property type="entry name" value="C2 domain"/>
    <property type="match status" value="2"/>
</dbReference>
<accession>A0AAE1EIQ5</accession>
<dbReference type="CDD" id="cd08521">
    <property type="entry name" value="C2A_SLP"/>
    <property type="match status" value="1"/>
</dbReference>
<dbReference type="EMBL" id="JAWQEG010008203">
    <property type="protein sequence ID" value="KAK3850781.1"/>
    <property type="molecule type" value="Genomic_DNA"/>
</dbReference>
<dbReference type="GO" id="GO:0006887">
    <property type="term" value="P:exocytosis"/>
    <property type="evidence" value="ECO:0007669"/>
    <property type="project" value="TreeGrafter"/>
</dbReference>
<evidence type="ECO:0000313" key="3">
    <source>
        <dbReference type="Proteomes" id="UP001286313"/>
    </source>
</evidence>
<feature type="domain" description="C2" evidence="1">
    <location>
        <begin position="1"/>
        <end position="83"/>
    </location>
</feature>
<proteinExistence type="predicted"/>
<feature type="domain" description="C2" evidence="1">
    <location>
        <begin position="99"/>
        <end position="232"/>
    </location>
</feature>
<name>A0AAE1EIQ5_PETCI</name>
<dbReference type="GO" id="GO:0070382">
    <property type="term" value="C:exocytic vesicle"/>
    <property type="evidence" value="ECO:0007669"/>
    <property type="project" value="TreeGrafter"/>
</dbReference>
<keyword evidence="3" id="KW-1185">Reference proteome</keyword>
<dbReference type="PROSITE" id="PS50004">
    <property type="entry name" value="C2"/>
    <property type="match status" value="2"/>
</dbReference>
<dbReference type="CDD" id="cd04020">
    <property type="entry name" value="C2B_SLP_1-2-3-4"/>
    <property type="match status" value="1"/>
</dbReference>
<dbReference type="GO" id="GO:0005886">
    <property type="term" value="C:plasma membrane"/>
    <property type="evidence" value="ECO:0007669"/>
    <property type="project" value="TreeGrafter"/>
</dbReference>
<dbReference type="InterPro" id="IPR000008">
    <property type="entry name" value="C2_dom"/>
</dbReference>
<feature type="non-terminal residue" evidence="2">
    <location>
        <position position="1"/>
    </location>
</feature>
<dbReference type="PANTHER" id="PTHR45716:SF2">
    <property type="entry name" value="BITESIZE, ISOFORM I"/>
    <property type="match status" value="1"/>
</dbReference>
<protein>
    <recommendedName>
        <fullName evidence="1">C2 domain-containing protein</fullName>
    </recommendedName>
</protein>
<comment type="caution">
    <text evidence="2">The sequence shown here is derived from an EMBL/GenBank/DDBJ whole genome shotgun (WGS) entry which is preliminary data.</text>
</comment>